<dbReference type="InterPro" id="IPR051910">
    <property type="entry name" value="ComF/GntX_DNA_util-trans"/>
</dbReference>
<keyword evidence="3" id="KW-0808">Transferase</keyword>
<dbReference type="InterPro" id="IPR000836">
    <property type="entry name" value="PRTase_dom"/>
</dbReference>
<dbReference type="Gene3D" id="3.40.50.2020">
    <property type="match status" value="1"/>
</dbReference>
<gene>
    <name evidence="3" type="ORF">DFE_3238</name>
</gene>
<dbReference type="CDD" id="cd06223">
    <property type="entry name" value="PRTases_typeI"/>
    <property type="match status" value="1"/>
</dbReference>
<protein>
    <submittedName>
        <fullName evidence="3">Phosphoribosyltransferase</fullName>
    </submittedName>
</protein>
<dbReference type="KEGG" id="dfl:DFE_3238"/>
<comment type="similarity">
    <text evidence="1">Belongs to the ComF/GntX family.</text>
</comment>
<evidence type="ECO:0000259" key="2">
    <source>
        <dbReference type="Pfam" id="PF00156"/>
    </source>
</evidence>
<feature type="domain" description="Phosphoribosyltransferase" evidence="2">
    <location>
        <begin position="156"/>
        <end position="244"/>
    </location>
</feature>
<dbReference type="EMBL" id="AP017378">
    <property type="protein sequence ID" value="BBD09964.1"/>
    <property type="molecule type" value="Genomic_DNA"/>
</dbReference>
<organism evidence="3 4">
    <name type="scientific">Desulfovibrio ferrophilus</name>
    <dbReference type="NCBI Taxonomy" id="241368"/>
    <lineage>
        <taxon>Bacteria</taxon>
        <taxon>Pseudomonadati</taxon>
        <taxon>Thermodesulfobacteriota</taxon>
        <taxon>Desulfovibrionia</taxon>
        <taxon>Desulfovibrionales</taxon>
        <taxon>Desulfovibrionaceae</taxon>
        <taxon>Desulfovibrio</taxon>
    </lineage>
</organism>
<dbReference type="PANTHER" id="PTHR47505">
    <property type="entry name" value="DNA UTILIZATION PROTEIN YHGH"/>
    <property type="match status" value="1"/>
</dbReference>
<accession>A0A2Z6B352</accession>
<name>A0A2Z6B352_9BACT</name>
<dbReference type="GO" id="GO:0016757">
    <property type="term" value="F:glycosyltransferase activity"/>
    <property type="evidence" value="ECO:0007669"/>
    <property type="project" value="UniProtKB-KW"/>
</dbReference>
<evidence type="ECO:0000256" key="1">
    <source>
        <dbReference type="ARBA" id="ARBA00008007"/>
    </source>
</evidence>
<evidence type="ECO:0000313" key="3">
    <source>
        <dbReference type="EMBL" id="BBD09964.1"/>
    </source>
</evidence>
<dbReference type="Pfam" id="PF00156">
    <property type="entry name" value="Pribosyltran"/>
    <property type="match status" value="1"/>
</dbReference>
<dbReference type="Proteomes" id="UP000269883">
    <property type="component" value="Chromosome"/>
</dbReference>
<sequence>MIPMSGVRGAVLSLLGSRCQACGAAVAWQADAHLRICLCPDCHSRLLPRQGGYCPLCGEMVVDATAAPLVCGQCRRDPPPWSNLAFYGPYEGLLRELLTGFKFNNRLGLGRLLQALSVEAYHLHGGFQEQPDAVVPVPLHARRLVARGFNQSLEMGRLLAHEMLIPLKPGVLARRRHTPPQAGLPARERRQNVHNAFWADEVAIQGRRILLVDDIMTTGGTMRECARTLQRSGAADVSVLVIARTTSGG</sequence>
<proteinExistence type="inferred from homology"/>
<dbReference type="SUPFAM" id="SSF53271">
    <property type="entry name" value="PRTase-like"/>
    <property type="match status" value="1"/>
</dbReference>
<keyword evidence="3" id="KW-0328">Glycosyltransferase</keyword>
<reference evidence="3 4" key="1">
    <citation type="journal article" date="2018" name="Sci. Adv.">
        <title>Multi-heme cytochromes provide a pathway for survival in energy-limited environments.</title>
        <authorList>
            <person name="Deng X."/>
            <person name="Dohmae N."/>
            <person name="Nealson K.H."/>
            <person name="Hashimoto K."/>
            <person name="Okamoto A."/>
        </authorList>
    </citation>
    <scope>NUCLEOTIDE SEQUENCE [LARGE SCALE GENOMIC DNA]</scope>
    <source>
        <strain evidence="3 4">IS5</strain>
    </source>
</reference>
<dbReference type="AlphaFoldDB" id="A0A2Z6B352"/>
<keyword evidence="4" id="KW-1185">Reference proteome</keyword>
<evidence type="ECO:0000313" key="4">
    <source>
        <dbReference type="Proteomes" id="UP000269883"/>
    </source>
</evidence>
<dbReference type="InterPro" id="IPR029057">
    <property type="entry name" value="PRTase-like"/>
</dbReference>
<dbReference type="PANTHER" id="PTHR47505:SF1">
    <property type="entry name" value="DNA UTILIZATION PROTEIN YHGH"/>
    <property type="match status" value="1"/>
</dbReference>